<dbReference type="Gene3D" id="3.40.50.2000">
    <property type="entry name" value="Glycogen Phosphorylase B"/>
    <property type="match status" value="2"/>
</dbReference>
<evidence type="ECO:0000256" key="1">
    <source>
        <dbReference type="ARBA" id="ARBA00022679"/>
    </source>
</evidence>
<dbReference type="Pfam" id="PF00534">
    <property type="entry name" value="Glycos_transf_1"/>
    <property type="match status" value="1"/>
</dbReference>
<protein>
    <recommendedName>
        <fullName evidence="2">Glycosyl transferase family 1 domain-containing protein</fullName>
    </recommendedName>
</protein>
<sequence>MASGTPVVTTTGGALSEIARDAALMIDPGDVDALAGELIKVLEDEETRQRLIQAGRQRAASFSWASTAEGMVDVYRSFL</sequence>
<keyword evidence="1" id="KW-0808">Transferase</keyword>
<dbReference type="PANTHER" id="PTHR46401">
    <property type="entry name" value="GLYCOSYLTRANSFERASE WBBK-RELATED"/>
    <property type="match status" value="1"/>
</dbReference>
<organism evidence="3">
    <name type="scientific">marine metagenome</name>
    <dbReference type="NCBI Taxonomy" id="408172"/>
    <lineage>
        <taxon>unclassified sequences</taxon>
        <taxon>metagenomes</taxon>
        <taxon>ecological metagenomes</taxon>
    </lineage>
</organism>
<dbReference type="InterPro" id="IPR001296">
    <property type="entry name" value="Glyco_trans_1"/>
</dbReference>
<gene>
    <name evidence="3" type="ORF">METZ01_LOCUS123015</name>
</gene>
<dbReference type="EMBL" id="UINC01016945">
    <property type="protein sequence ID" value="SVA70161.1"/>
    <property type="molecule type" value="Genomic_DNA"/>
</dbReference>
<proteinExistence type="predicted"/>
<dbReference type="PANTHER" id="PTHR46401:SF2">
    <property type="entry name" value="GLYCOSYLTRANSFERASE WBBK-RELATED"/>
    <property type="match status" value="1"/>
</dbReference>
<dbReference type="GO" id="GO:0009103">
    <property type="term" value="P:lipopolysaccharide biosynthetic process"/>
    <property type="evidence" value="ECO:0007669"/>
    <property type="project" value="TreeGrafter"/>
</dbReference>
<evidence type="ECO:0000259" key="2">
    <source>
        <dbReference type="Pfam" id="PF00534"/>
    </source>
</evidence>
<feature type="domain" description="Glycosyl transferase family 1" evidence="2">
    <location>
        <begin position="1"/>
        <end position="58"/>
    </location>
</feature>
<dbReference type="GO" id="GO:0016757">
    <property type="term" value="F:glycosyltransferase activity"/>
    <property type="evidence" value="ECO:0007669"/>
    <property type="project" value="InterPro"/>
</dbReference>
<dbReference type="SUPFAM" id="SSF53756">
    <property type="entry name" value="UDP-Glycosyltransferase/glycogen phosphorylase"/>
    <property type="match status" value="1"/>
</dbReference>
<name>A0A381Y0F3_9ZZZZ</name>
<reference evidence="3" key="1">
    <citation type="submission" date="2018-05" db="EMBL/GenBank/DDBJ databases">
        <authorList>
            <person name="Lanie J.A."/>
            <person name="Ng W.-L."/>
            <person name="Kazmierczak K.M."/>
            <person name="Andrzejewski T.M."/>
            <person name="Davidsen T.M."/>
            <person name="Wayne K.J."/>
            <person name="Tettelin H."/>
            <person name="Glass J.I."/>
            <person name="Rusch D."/>
            <person name="Podicherti R."/>
            <person name="Tsui H.-C.T."/>
            <person name="Winkler M.E."/>
        </authorList>
    </citation>
    <scope>NUCLEOTIDE SEQUENCE</scope>
</reference>
<dbReference type="AlphaFoldDB" id="A0A381Y0F3"/>
<accession>A0A381Y0F3</accession>
<evidence type="ECO:0000313" key="3">
    <source>
        <dbReference type="EMBL" id="SVA70161.1"/>
    </source>
</evidence>